<name>A0A0G1U0T1_9BACT</name>
<dbReference type="EMBL" id="LCOY01000021">
    <property type="protein sequence ID" value="KKU87661.1"/>
    <property type="molecule type" value="Genomic_DNA"/>
</dbReference>
<protein>
    <submittedName>
        <fullName evidence="2">Uncharacterized protein</fullName>
    </submittedName>
</protein>
<sequence>MDYQTAKEKLEAAQTLLDTDATSKDKLDSIASLLTGINPTLDRVLGDTTAAFEALGKLESGDVIDLALEHAPVTSQKDKKRKKAFLLFLKYWKELKSEVARVQAEFDSQRQSTSSSETLKGFGRVVGAAKGPLGLITIAAIAAVIIVPRILRPSLTTPTSPPAPSAIKETPTKSTIRAISFNGKIIPLDQLEARTGDDCDSEHYHAKNGRNVTTTDGTILSDPGGCGFGRVNEVEVIEVNP</sequence>
<evidence type="ECO:0000313" key="2">
    <source>
        <dbReference type="EMBL" id="KKU87661.1"/>
    </source>
</evidence>
<comment type="caution">
    <text evidence="2">The sequence shown here is derived from an EMBL/GenBank/DDBJ whole genome shotgun (WGS) entry which is preliminary data.</text>
</comment>
<keyword evidence="1" id="KW-0812">Transmembrane</keyword>
<proteinExistence type="predicted"/>
<keyword evidence="1" id="KW-1133">Transmembrane helix</keyword>
<reference evidence="2 3" key="1">
    <citation type="journal article" date="2015" name="Nature">
        <title>rRNA introns, odd ribosomes, and small enigmatic genomes across a large radiation of phyla.</title>
        <authorList>
            <person name="Brown C.T."/>
            <person name="Hug L.A."/>
            <person name="Thomas B.C."/>
            <person name="Sharon I."/>
            <person name="Castelle C.J."/>
            <person name="Singh A."/>
            <person name="Wilkins M.J."/>
            <person name="Williams K.H."/>
            <person name="Banfield J.F."/>
        </authorList>
    </citation>
    <scope>NUCLEOTIDE SEQUENCE [LARGE SCALE GENOMIC DNA]</scope>
</reference>
<gene>
    <name evidence="2" type="ORF">UY16_C0021G0011</name>
</gene>
<dbReference type="AlphaFoldDB" id="A0A0G1U0T1"/>
<evidence type="ECO:0000313" key="3">
    <source>
        <dbReference type="Proteomes" id="UP000034739"/>
    </source>
</evidence>
<dbReference type="Proteomes" id="UP000034739">
    <property type="component" value="Unassembled WGS sequence"/>
</dbReference>
<evidence type="ECO:0000256" key="1">
    <source>
        <dbReference type="SAM" id="Phobius"/>
    </source>
</evidence>
<keyword evidence="1" id="KW-0472">Membrane</keyword>
<feature type="transmembrane region" description="Helical" evidence="1">
    <location>
        <begin position="133"/>
        <end position="151"/>
    </location>
</feature>
<accession>A0A0G1U0T1</accession>
<organism evidence="2 3">
    <name type="scientific">Candidatus Gottesmanbacteria bacterium GW2011_GWA2_47_9</name>
    <dbReference type="NCBI Taxonomy" id="1618445"/>
    <lineage>
        <taxon>Bacteria</taxon>
        <taxon>Candidatus Gottesmaniibacteriota</taxon>
    </lineage>
</organism>